<dbReference type="SUPFAM" id="SSF161098">
    <property type="entry name" value="MetI-like"/>
    <property type="match status" value="1"/>
</dbReference>
<evidence type="ECO:0000259" key="7">
    <source>
        <dbReference type="PROSITE" id="PS50928"/>
    </source>
</evidence>
<proteinExistence type="inferred from homology"/>
<keyword evidence="5 6" id="KW-0472">Membrane</keyword>
<dbReference type="PANTHER" id="PTHR43496:SF1">
    <property type="entry name" value="POLYGALACTURONAN_RHAMNOGALACTURONAN TRANSPORT SYSTEM PERMEASE PROTEIN YTEP"/>
    <property type="match status" value="1"/>
</dbReference>
<keyword evidence="2 6" id="KW-0813">Transport</keyword>
<evidence type="ECO:0000256" key="1">
    <source>
        <dbReference type="ARBA" id="ARBA00004141"/>
    </source>
</evidence>
<keyword evidence="3 6" id="KW-0812">Transmembrane</keyword>
<feature type="domain" description="ABC transmembrane type-1" evidence="7">
    <location>
        <begin position="86"/>
        <end position="300"/>
    </location>
</feature>
<comment type="similarity">
    <text evidence="6">Belongs to the binding-protein-dependent transport system permease family.</text>
</comment>
<dbReference type="Proteomes" id="UP001596989">
    <property type="component" value="Unassembled WGS sequence"/>
</dbReference>
<dbReference type="CDD" id="cd06261">
    <property type="entry name" value="TM_PBP2"/>
    <property type="match status" value="1"/>
</dbReference>
<comment type="caution">
    <text evidence="8">The sequence shown here is derived from an EMBL/GenBank/DDBJ whole genome shotgun (WGS) entry which is preliminary data.</text>
</comment>
<accession>A0ABW3HTU6</accession>
<dbReference type="Gene3D" id="1.10.3720.10">
    <property type="entry name" value="MetI-like"/>
    <property type="match status" value="1"/>
</dbReference>
<feature type="transmembrane region" description="Helical" evidence="6">
    <location>
        <begin position="89"/>
        <end position="111"/>
    </location>
</feature>
<evidence type="ECO:0000256" key="6">
    <source>
        <dbReference type="RuleBase" id="RU363032"/>
    </source>
</evidence>
<keyword evidence="9" id="KW-1185">Reference proteome</keyword>
<feature type="transmembrane region" description="Helical" evidence="6">
    <location>
        <begin position="26"/>
        <end position="44"/>
    </location>
</feature>
<protein>
    <submittedName>
        <fullName evidence="8">ABC transporter permease</fullName>
    </submittedName>
</protein>
<organism evidence="8 9">
    <name type="scientific">Paenibacillus chungangensis</name>
    <dbReference type="NCBI Taxonomy" id="696535"/>
    <lineage>
        <taxon>Bacteria</taxon>
        <taxon>Bacillati</taxon>
        <taxon>Bacillota</taxon>
        <taxon>Bacilli</taxon>
        <taxon>Bacillales</taxon>
        <taxon>Paenibacillaceae</taxon>
        <taxon>Paenibacillus</taxon>
    </lineage>
</organism>
<evidence type="ECO:0000256" key="3">
    <source>
        <dbReference type="ARBA" id="ARBA00022692"/>
    </source>
</evidence>
<dbReference type="PANTHER" id="PTHR43496">
    <property type="entry name" value="PROTEIN LPLB"/>
    <property type="match status" value="1"/>
</dbReference>
<gene>
    <name evidence="8" type="ORF">ACFQ2I_16345</name>
</gene>
<dbReference type="EMBL" id="JBHTJZ010000024">
    <property type="protein sequence ID" value="MFD0960962.1"/>
    <property type="molecule type" value="Genomic_DNA"/>
</dbReference>
<feature type="transmembrane region" description="Helical" evidence="6">
    <location>
        <begin position="123"/>
        <end position="146"/>
    </location>
</feature>
<dbReference type="PROSITE" id="PS50928">
    <property type="entry name" value="ABC_TM1"/>
    <property type="match status" value="1"/>
</dbReference>
<evidence type="ECO:0000256" key="5">
    <source>
        <dbReference type="ARBA" id="ARBA00023136"/>
    </source>
</evidence>
<feature type="transmembrane region" description="Helical" evidence="6">
    <location>
        <begin position="279"/>
        <end position="300"/>
    </location>
</feature>
<sequence>MAEQVLMQQAVSKRKSLLGSIYRHKWLYFMMIPGILYFGIYHYGPMGGLMIAFQDYNLLKGVFGSPWVGFQNFAFIFNTPDFYRLLSNTLIISVYRIVFGMLPDVLLAILLNEIRSVWFKKTVQTITYGPYFLSWVVIYGIAFAFLSNEGLLNFGLKSMGANPVEFLTADEYFRSILVVTDIWKNTGYGAIIYLASLATINPQLYEAAVVDGAGRWRQIWHITLPGIRDVFVLLLILRIGHILDAGFDQVYIFLNARVYEVGDIIDTWVFRMGIEELNFSVAAATGFFKSIIGLMLVILANQIAKKLGGSGIW</sequence>
<evidence type="ECO:0000313" key="9">
    <source>
        <dbReference type="Proteomes" id="UP001596989"/>
    </source>
</evidence>
<evidence type="ECO:0000256" key="2">
    <source>
        <dbReference type="ARBA" id="ARBA00022448"/>
    </source>
</evidence>
<evidence type="ECO:0000256" key="4">
    <source>
        <dbReference type="ARBA" id="ARBA00022989"/>
    </source>
</evidence>
<reference evidence="9" key="1">
    <citation type="journal article" date="2019" name="Int. J. Syst. Evol. Microbiol.">
        <title>The Global Catalogue of Microorganisms (GCM) 10K type strain sequencing project: providing services to taxonomists for standard genome sequencing and annotation.</title>
        <authorList>
            <consortium name="The Broad Institute Genomics Platform"/>
            <consortium name="The Broad Institute Genome Sequencing Center for Infectious Disease"/>
            <person name="Wu L."/>
            <person name="Ma J."/>
        </authorList>
    </citation>
    <scope>NUCLEOTIDE SEQUENCE [LARGE SCALE GENOMIC DNA]</scope>
    <source>
        <strain evidence="9">CCUG 59129</strain>
    </source>
</reference>
<dbReference type="Pfam" id="PF00528">
    <property type="entry name" value="BPD_transp_1"/>
    <property type="match status" value="1"/>
</dbReference>
<comment type="subcellular location">
    <subcellularLocation>
        <location evidence="6">Cell membrane</location>
        <topology evidence="6">Multi-pass membrane protein</topology>
    </subcellularLocation>
    <subcellularLocation>
        <location evidence="1">Membrane</location>
        <topology evidence="1">Multi-pass membrane protein</topology>
    </subcellularLocation>
</comment>
<dbReference type="InterPro" id="IPR000515">
    <property type="entry name" value="MetI-like"/>
</dbReference>
<evidence type="ECO:0000313" key="8">
    <source>
        <dbReference type="EMBL" id="MFD0960962.1"/>
    </source>
</evidence>
<name>A0ABW3HTU6_9BACL</name>
<dbReference type="InterPro" id="IPR035906">
    <property type="entry name" value="MetI-like_sf"/>
</dbReference>
<keyword evidence="4 6" id="KW-1133">Transmembrane helix</keyword>
<dbReference type="RefSeq" id="WP_377565976.1">
    <property type="nucleotide sequence ID" value="NZ_JBHTJZ010000024.1"/>
</dbReference>